<gene>
    <name evidence="2" type="ORF">H2204_006216</name>
</gene>
<accession>A0AA38Y478</accession>
<dbReference type="AlphaFoldDB" id="A0AA38Y478"/>
<comment type="caution">
    <text evidence="2">The sequence shown here is derived from an EMBL/GenBank/DDBJ whole genome shotgun (WGS) entry which is preliminary data.</text>
</comment>
<evidence type="ECO:0000256" key="1">
    <source>
        <dbReference type="SAM" id="MobiDB-lite"/>
    </source>
</evidence>
<dbReference type="EMBL" id="JAPDRN010000037">
    <property type="protein sequence ID" value="KAJ9634767.1"/>
    <property type="molecule type" value="Genomic_DNA"/>
</dbReference>
<sequence length="101" mass="10624">MFEYLPGGVWLPLGDATGPTDVLKMLHLVSGRSAKFQLKGAWVTIRVIRDGNDIGTLDGASTASPYTTDAGHAHRPTVPPPPPLLPRSSPTAGDLSIGPRL</sequence>
<feature type="region of interest" description="Disordered" evidence="1">
    <location>
        <begin position="52"/>
        <end position="101"/>
    </location>
</feature>
<protein>
    <submittedName>
        <fullName evidence="2">Uncharacterized protein</fullName>
    </submittedName>
</protein>
<evidence type="ECO:0000313" key="3">
    <source>
        <dbReference type="Proteomes" id="UP001172681"/>
    </source>
</evidence>
<organism evidence="2 3">
    <name type="scientific">Knufia peltigerae</name>
    <dbReference type="NCBI Taxonomy" id="1002370"/>
    <lineage>
        <taxon>Eukaryota</taxon>
        <taxon>Fungi</taxon>
        <taxon>Dikarya</taxon>
        <taxon>Ascomycota</taxon>
        <taxon>Pezizomycotina</taxon>
        <taxon>Eurotiomycetes</taxon>
        <taxon>Chaetothyriomycetidae</taxon>
        <taxon>Chaetothyriales</taxon>
        <taxon>Trichomeriaceae</taxon>
        <taxon>Knufia</taxon>
    </lineage>
</organism>
<keyword evidence="3" id="KW-1185">Reference proteome</keyword>
<reference evidence="2" key="1">
    <citation type="submission" date="2022-10" db="EMBL/GenBank/DDBJ databases">
        <title>Culturing micro-colonial fungi from biological soil crusts in the Mojave desert and describing Neophaeococcomyces mojavensis, and introducing the new genera and species Taxawa tesnikishii.</title>
        <authorList>
            <person name="Kurbessoian T."/>
            <person name="Stajich J.E."/>
        </authorList>
    </citation>
    <scope>NUCLEOTIDE SEQUENCE</scope>
    <source>
        <strain evidence="2">TK_35</strain>
    </source>
</reference>
<name>A0AA38Y478_9EURO</name>
<dbReference type="Proteomes" id="UP001172681">
    <property type="component" value="Unassembled WGS sequence"/>
</dbReference>
<evidence type="ECO:0000313" key="2">
    <source>
        <dbReference type="EMBL" id="KAJ9634767.1"/>
    </source>
</evidence>
<proteinExistence type="predicted"/>